<proteinExistence type="predicted"/>
<protein>
    <submittedName>
        <fullName evidence="1">Uncharacterized protein</fullName>
    </submittedName>
</protein>
<evidence type="ECO:0000313" key="1">
    <source>
        <dbReference type="EMBL" id="CCF42052.1"/>
    </source>
</evidence>
<gene>
    <name evidence="1" type="ORF">CH063_02746</name>
</gene>
<dbReference type="EMBL" id="CACQ02005112">
    <property type="protein sequence ID" value="CCF42052.1"/>
    <property type="molecule type" value="Genomic_DNA"/>
</dbReference>
<accession>H1VP98</accession>
<dbReference type="AlphaFoldDB" id="H1VP98"/>
<organism evidence="1 2">
    <name type="scientific">Colletotrichum higginsianum (strain IMI 349063)</name>
    <name type="common">Crucifer anthracnose fungus</name>
    <dbReference type="NCBI Taxonomy" id="759273"/>
    <lineage>
        <taxon>Eukaryota</taxon>
        <taxon>Fungi</taxon>
        <taxon>Dikarya</taxon>
        <taxon>Ascomycota</taxon>
        <taxon>Pezizomycotina</taxon>
        <taxon>Sordariomycetes</taxon>
        <taxon>Hypocreomycetidae</taxon>
        <taxon>Glomerellales</taxon>
        <taxon>Glomerellaceae</taxon>
        <taxon>Colletotrichum</taxon>
        <taxon>Colletotrichum destructivum species complex</taxon>
    </lineage>
</organism>
<sequence>MPLKPLEFIWDRRHNIRVRGFIHKEVEGSRFFKGHCAHPVVRAFGVHGILDLSNGPNRIRVVDSE</sequence>
<dbReference type="HOGENOM" id="CLU_2855820_0_0_1"/>
<dbReference type="Proteomes" id="UP000007174">
    <property type="component" value="Unassembled WGS sequence"/>
</dbReference>
<reference evidence="2" key="1">
    <citation type="journal article" date="2012" name="Nat. Genet.">
        <title>Lifestyle transitions in plant pathogenic Colletotrichum fungi deciphered by genome and transcriptome analyses.</title>
        <authorList>
            <person name="O'Connell R.J."/>
            <person name="Thon M.R."/>
            <person name="Hacquard S."/>
            <person name="Amyotte S.G."/>
            <person name="Kleemann J."/>
            <person name="Torres M.F."/>
            <person name="Damm U."/>
            <person name="Buiate E.A."/>
            <person name="Epstein L."/>
            <person name="Alkan N."/>
            <person name="Altmueller J."/>
            <person name="Alvarado-Balderrama L."/>
            <person name="Bauser C.A."/>
            <person name="Becker C."/>
            <person name="Birren B.W."/>
            <person name="Chen Z."/>
            <person name="Choi J."/>
            <person name="Crouch J.A."/>
            <person name="Duvick J.P."/>
            <person name="Farman M.A."/>
            <person name="Gan P."/>
            <person name="Heiman D."/>
            <person name="Henrissat B."/>
            <person name="Howard R.J."/>
            <person name="Kabbage M."/>
            <person name="Koch C."/>
            <person name="Kracher B."/>
            <person name="Kubo Y."/>
            <person name="Law A.D."/>
            <person name="Lebrun M.-H."/>
            <person name="Lee Y.-H."/>
            <person name="Miyara I."/>
            <person name="Moore N."/>
            <person name="Neumann U."/>
            <person name="Nordstroem K."/>
            <person name="Panaccione D.G."/>
            <person name="Panstruga R."/>
            <person name="Place M."/>
            <person name="Proctor R.H."/>
            <person name="Prusky D."/>
            <person name="Rech G."/>
            <person name="Reinhardt R."/>
            <person name="Rollins J.A."/>
            <person name="Rounsley S."/>
            <person name="Schardl C.L."/>
            <person name="Schwartz D.C."/>
            <person name="Shenoy N."/>
            <person name="Shirasu K."/>
            <person name="Sikhakolli U.R."/>
            <person name="Stueber K."/>
            <person name="Sukno S.A."/>
            <person name="Sweigard J.A."/>
            <person name="Takano Y."/>
            <person name="Takahara H."/>
            <person name="Trail F."/>
            <person name="van der Does H.C."/>
            <person name="Voll L.M."/>
            <person name="Will I."/>
            <person name="Young S."/>
            <person name="Zeng Q."/>
            <person name="Zhang J."/>
            <person name="Zhou S."/>
            <person name="Dickman M.B."/>
            <person name="Schulze-Lefert P."/>
            <person name="Ver Loren van Themaat E."/>
            <person name="Ma L.-J."/>
            <person name="Vaillancourt L.J."/>
        </authorList>
    </citation>
    <scope>NUCLEOTIDE SEQUENCE [LARGE SCALE GENOMIC DNA]</scope>
    <source>
        <strain evidence="2">IMI 349063</strain>
    </source>
</reference>
<name>H1VP98_COLHI</name>
<evidence type="ECO:0000313" key="2">
    <source>
        <dbReference type="Proteomes" id="UP000007174"/>
    </source>
</evidence>
<feature type="non-terminal residue" evidence="1">
    <location>
        <position position="65"/>
    </location>
</feature>